<feature type="domain" description="Reverse transcriptase Ty1/copia-type" evidence="2">
    <location>
        <begin position="203"/>
        <end position="295"/>
    </location>
</feature>
<sequence length="384" mass="44103">MVPSCMWVRVVEGLQETWVDRGVVKVARKGSCRHKTYTSSLQKLDLLFSPMYEEFFNGGNQGVSKSSTLSNNHHKDTSSQLHVKPTLESSTPATGNNAMENNNDQAVDAQFDANKFINPFATPITEDAEFSPRNVDTLTMHEFYQRHTSLYHWTKDHLLEQVHENSSKPVQKRRQLVIDLDMCIFMLTVSTVELKNIREAMANHDEDITVIRNKAWLVSKGYCQEEGIDYEESFPPITRLEVVQIFIAYDAHKSFTIYQIDVKIDFLNGPLKEEVYVSQADGFVDLDHPERVYFLRAWTSDPPIPMSISTPMAKLPKLDADLSGTLIDQMKDRSMMGSLKYLTASRPDLVHATCYCTRYQARPTKTYLREVKHIFRFLKNAINM</sequence>
<gene>
    <name evidence="3" type="ORF">Tci_016897</name>
</gene>
<organism evidence="3">
    <name type="scientific">Tanacetum cinerariifolium</name>
    <name type="common">Dalmatian daisy</name>
    <name type="synonym">Chrysanthemum cinerariifolium</name>
    <dbReference type="NCBI Taxonomy" id="118510"/>
    <lineage>
        <taxon>Eukaryota</taxon>
        <taxon>Viridiplantae</taxon>
        <taxon>Streptophyta</taxon>
        <taxon>Embryophyta</taxon>
        <taxon>Tracheophyta</taxon>
        <taxon>Spermatophyta</taxon>
        <taxon>Magnoliopsida</taxon>
        <taxon>eudicotyledons</taxon>
        <taxon>Gunneridae</taxon>
        <taxon>Pentapetalae</taxon>
        <taxon>asterids</taxon>
        <taxon>campanulids</taxon>
        <taxon>Asterales</taxon>
        <taxon>Asteraceae</taxon>
        <taxon>Asteroideae</taxon>
        <taxon>Anthemideae</taxon>
        <taxon>Anthemidinae</taxon>
        <taxon>Tanacetum</taxon>
    </lineage>
</organism>
<comment type="caution">
    <text evidence="3">The sequence shown here is derived from an EMBL/GenBank/DDBJ whole genome shotgun (WGS) entry which is preliminary data.</text>
</comment>
<feature type="compositionally biased region" description="Polar residues" evidence="1">
    <location>
        <begin position="87"/>
        <end position="99"/>
    </location>
</feature>
<reference evidence="3" key="1">
    <citation type="journal article" date="2019" name="Sci. Rep.">
        <title>Draft genome of Tanacetum cinerariifolium, the natural source of mosquito coil.</title>
        <authorList>
            <person name="Yamashiro T."/>
            <person name="Shiraishi A."/>
            <person name="Satake H."/>
            <person name="Nakayama K."/>
        </authorList>
    </citation>
    <scope>NUCLEOTIDE SEQUENCE</scope>
</reference>
<feature type="region of interest" description="Disordered" evidence="1">
    <location>
        <begin position="64"/>
        <end position="99"/>
    </location>
</feature>
<evidence type="ECO:0000256" key="1">
    <source>
        <dbReference type="SAM" id="MobiDB-lite"/>
    </source>
</evidence>
<dbReference type="Pfam" id="PF07727">
    <property type="entry name" value="RVT_2"/>
    <property type="match status" value="1"/>
</dbReference>
<accession>A0A6L2K7F0</accession>
<name>A0A6L2K7F0_TANCI</name>
<dbReference type="AlphaFoldDB" id="A0A6L2K7F0"/>
<protein>
    <recommendedName>
        <fullName evidence="2">Reverse transcriptase Ty1/copia-type domain-containing protein</fullName>
    </recommendedName>
</protein>
<dbReference type="PANTHER" id="PTHR11439">
    <property type="entry name" value="GAG-POL-RELATED RETROTRANSPOSON"/>
    <property type="match status" value="1"/>
</dbReference>
<dbReference type="EMBL" id="BKCJ010001912">
    <property type="protein sequence ID" value="GEU44919.1"/>
    <property type="molecule type" value="Genomic_DNA"/>
</dbReference>
<proteinExistence type="predicted"/>
<evidence type="ECO:0000313" key="3">
    <source>
        <dbReference type="EMBL" id="GEU44919.1"/>
    </source>
</evidence>
<dbReference type="PANTHER" id="PTHR11439:SF509">
    <property type="entry name" value="RNA-DIRECTED DNA POLYMERASE"/>
    <property type="match status" value="1"/>
</dbReference>
<dbReference type="InterPro" id="IPR013103">
    <property type="entry name" value="RVT_2"/>
</dbReference>
<evidence type="ECO:0000259" key="2">
    <source>
        <dbReference type="Pfam" id="PF07727"/>
    </source>
</evidence>